<dbReference type="PANTHER" id="PTHR15459:SF3">
    <property type="entry name" value="POLYAMINE-MODULATED FACTOR 1"/>
    <property type="match status" value="1"/>
</dbReference>
<feature type="compositionally biased region" description="Low complexity" evidence="10">
    <location>
        <begin position="23"/>
        <end position="40"/>
    </location>
</feature>
<evidence type="ECO:0000256" key="4">
    <source>
        <dbReference type="ARBA" id="ARBA00022618"/>
    </source>
</evidence>
<keyword evidence="5" id="KW-0498">Mitosis</keyword>
<gene>
    <name evidence="11" type="ORF">D6D10_04716</name>
</gene>
<dbReference type="InterPro" id="IPR007128">
    <property type="entry name" value="PMF1/Nnf1"/>
</dbReference>
<dbReference type="Proteomes" id="UP000308953">
    <property type="component" value="Unassembled WGS sequence"/>
</dbReference>
<keyword evidence="3" id="KW-0158">Chromosome</keyword>
<dbReference type="GO" id="GO:0051301">
    <property type="term" value="P:cell division"/>
    <property type="evidence" value="ECO:0007669"/>
    <property type="project" value="UniProtKB-KW"/>
</dbReference>
<dbReference type="GO" id="GO:0005634">
    <property type="term" value="C:nucleus"/>
    <property type="evidence" value="ECO:0007669"/>
    <property type="project" value="UniProtKB-SubCell"/>
</dbReference>
<evidence type="ECO:0000256" key="10">
    <source>
        <dbReference type="SAM" id="MobiDB-lite"/>
    </source>
</evidence>
<evidence type="ECO:0000256" key="1">
    <source>
        <dbReference type="ARBA" id="ARBA00004123"/>
    </source>
</evidence>
<evidence type="ECO:0000256" key="3">
    <source>
        <dbReference type="ARBA" id="ARBA00022454"/>
    </source>
</evidence>
<keyword evidence="6" id="KW-0995">Kinetochore</keyword>
<dbReference type="EMBL" id="QZAV01000087">
    <property type="protein sequence ID" value="THX38872.1"/>
    <property type="molecule type" value="Genomic_DNA"/>
</dbReference>
<evidence type="ECO:0000256" key="2">
    <source>
        <dbReference type="ARBA" id="ARBA00004629"/>
    </source>
</evidence>
<evidence type="ECO:0000313" key="12">
    <source>
        <dbReference type="Proteomes" id="UP000308953"/>
    </source>
</evidence>
<evidence type="ECO:0000256" key="8">
    <source>
        <dbReference type="ARBA" id="ARBA00023306"/>
    </source>
</evidence>
<comment type="caution">
    <text evidence="11">The sequence shown here is derived from an EMBL/GenBank/DDBJ whole genome shotgun (WGS) entry which is preliminary data.</text>
</comment>
<protein>
    <submittedName>
        <fullName evidence="11">MIND kinetochore complex component Nnf1</fullName>
    </submittedName>
</protein>
<keyword evidence="4" id="KW-0132">Cell division</keyword>
<keyword evidence="7" id="KW-0539">Nucleus</keyword>
<evidence type="ECO:0000256" key="9">
    <source>
        <dbReference type="ARBA" id="ARBA00023328"/>
    </source>
</evidence>
<dbReference type="PANTHER" id="PTHR15459">
    <property type="entry name" value="POLYAMINE-MODULATED FACTOR 1"/>
    <property type="match status" value="1"/>
</dbReference>
<evidence type="ECO:0000256" key="5">
    <source>
        <dbReference type="ARBA" id="ARBA00022776"/>
    </source>
</evidence>
<evidence type="ECO:0000256" key="6">
    <source>
        <dbReference type="ARBA" id="ARBA00022838"/>
    </source>
</evidence>
<dbReference type="Pfam" id="PF03980">
    <property type="entry name" value="Nnf1"/>
    <property type="match status" value="1"/>
</dbReference>
<feature type="region of interest" description="Disordered" evidence="10">
    <location>
        <begin position="23"/>
        <end position="43"/>
    </location>
</feature>
<dbReference type="GO" id="GO:0007059">
    <property type="term" value="P:chromosome segregation"/>
    <property type="evidence" value="ECO:0007669"/>
    <property type="project" value="TreeGrafter"/>
</dbReference>
<keyword evidence="8" id="KW-0131">Cell cycle</keyword>
<evidence type="ECO:0000313" key="11">
    <source>
        <dbReference type="EMBL" id="THX38872.1"/>
    </source>
</evidence>
<reference evidence="11 12" key="1">
    <citation type="submission" date="2018-10" db="EMBL/GenBank/DDBJ databases">
        <title>Fifty Aureobasidium pullulans genomes reveal a recombining polyextremotolerant generalist.</title>
        <authorList>
            <person name="Gostincar C."/>
            <person name="Turk M."/>
            <person name="Zajc J."/>
            <person name="Gunde-Cimerman N."/>
        </authorList>
    </citation>
    <scope>NUCLEOTIDE SEQUENCE [LARGE SCALE GENOMIC DNA]</scope>
    <source>
        <strain evidence="11 12">EXF-9785</strain>
    </source>
</reference>
<dbReference type="AlphaFoldDB" id="A0A4S9EVG4"/>
<accession>A0A4S9EVG4</accession>
<organism evidence="11 12">
    <name type="scientific">Aureobasidium pullulans</name>
    <name type="common">Black yeast</name>
    <name type="synonym">Pullularia pullulans</name>
    <dbReference type="NCBI Taxonomy" id="5580"/>
    <lineage>
        <taxon>Eukaryota</taxon>
        <taxon>Fungi</taxon>
        <taxon>Dikarya</taxon>
        <taxon>Ascomycota</taxon>
        <taxon>Pezizomycotina</taxon>
        <taxon>Dothideomycetes</taxon>
        <taxon>Dothideomycetidae</taxon>
        <taxon>Dothideales</taxon>
        <taxon>Saccotheciaceae</taxon>
        <taxon>Aureobasidium</taxon>
    </lineage>
</organism>
<sequence>MPSTAIRRPQSIHHLLALIVMSASRPSRSPSPAQAPPVQQTPGPRAAALQKLYSDAVSHTLRTCSYSNFASSFPTPASHAPDAMKRLHTDFVEKLDRTCRLNFDQILRDRQVVASLNDLDRLVEDARKRKTAAEQAQDGQAAQPPLPYVFDCFVAGNNTYSLHSPHTLPASSLYLSHLGPLLSEKHDSLSSRLQTAQSENADLVDTVLQQRRDIERLVSQLETTIADIDAANGALHDMDALTEEAVALDMDLRTAG</sequence>
<keyword evidence="9" id="KW-0137">Centromere</keyword>
<dbReference type="GO" id="GO:0000444">
    <property type="term" value="C:MIS12/MIND type complex"/>
    <property type="evidence" value="ECO:0007669"/>
    <property type="project" value="InterPro"/>
</dbReference>
<name>A0A4S9EVG4_AURPU</name>
<comment type="subcellular location">
    <subcellularLocation>
        <location evidence="2">Chromosome</location>
        <location evidence="2">Centromere</location>
        <location evidence="2">Kinetochore</location>
    </subcellularLocation>
    <subcellularLocation>
        <location evidence="1">Nucleus</location>
    </subcellularLocation>
</comment>
<evidence type="ECO:0000256" key="7">
    <source>
        <dbReference type="ARBA" id="ARBA00023242"/>
    </source>
</evidence>
<proteinExistence type="predicted"/>